<evidence type="ECO:0000313" key="2">
    <source>
        <dbReference type="EMBL" id="PIQ98581.1"/>
    </source>
</evidence>
<comment type="caution">
    <text evidence="2">The sequence shown here is derived from an EMBL/GenBank/DDBJ whole genome shotgun (WGS) entry which is preliminary data.</text>
</comment>
<dbReference type="Proteomes" id="UP000229381">
    <property type="component" value="Unassembled WGS sequence"/>
</dbReference>
<dbReference type="EMBL" id="PCWI01000011">
    <property type="protein sequence ID" value="PIQ98581.1"/>
    <property type="molecule type" value="Genomic_DNA"/>
</dbReference>
<proteinExistence type="predicted"/>
<organism evidence="2 3">
    <name type="scientific">Candidatus Nealsonbacteria bacterium CG11_big_fil_rev_8_21_14_0_20_39_9</name>
    <dbReference type="NCBI Taxonomy" id="1974715"/>
    <lineage>
        <taxon>Bacteria</taxon>
        <taxon>Candidatus Nealsoniibacteriota</taxon>
    </lineage>
</organism>
<protein>
    <recommendedName>
        <fullName evidence="1">4-vinyl reductase 4VR domain-containing protein</fullName>
    </recommendedName>
</protein>
<feature type="domain" description="4-vinyl reductase 4VR" evidence="1">
    <location>
        <begin position="104"/>
        <end position="180"/>
    </location>
</feature>
<evidence type="ECO:0000259" key="1">
    <source>
        <dbReference type="SMART" id="SM00989"/>
    </source>
</evidence>
<reference evidence="2 3" key="1">
    <citation type="submission" date="2017-09" db="EMBL/GenBank/DDBJ databases">
        <title>Depth-based differentiation of microbial function through sediment-hosted aquifers and enrichment of novel symbionts in the deep terrestrial subsurface.</title>
        <authorList>
            <person name="Probst A.J."/>
            <person name="Ladd B."/>
            <person name="Jarett J.K."/>
            <person name="Geller-Mcgrath D.E."/>
            <person name="Sieber C.M."/>
            <person name="Emerson J.B."/>
            <person name="Anantharaman K."/>
            <person name="Thomas B.C."/>
            <person name="Malmstrom R."/>
            <person name="Stieglmeier M."/>
            <person name="Klingl A."/>
            <person name="Woyke T."/>
            <person name="Ryan C.M."/>
            <person name="Banfield J.F."/>
        </authorList>
    </citation>
    <scope>NUCLEOTIDE SEQUENCE [LARGE SCALE GENOMIC DNA]</scope>
    <source>
        <strain evidence="2">CG11_big_fil_rev_8_21_14_0_20_39_9</strain>
    </source>
</reference>
<name>A0A2H0MPM6_9BACT</name>
<dbReference type="PANTHER" id="PTHR35090:SF2">
    <property type="entry name" value="ARSR FAMILY TRANSCRIPTIONAL REGULATOR"/>
    <property type="match status" value="1"/>
</dbReference>
<dbReference type="Pfam" id="PF02830">
    <property type="entry name" value="V4R"/>
    <property type="match status" value="1"/>
</dbReference>
<evidence type="ECO:0000313" key="3">
    <source>
        <dbReference type="Proteomes" id="UP000229381"/>
    </source>
</evidence>
<gene>
    <name evidence="2" type="ORF">COV64_00420</name>
</gene>
<dbReference type="AlphaFoldDB" id="A0A2H0MPM6"/>
<dbReference type="InterPro" id="IPR024096">
    <property type="entry name" value="NO_sig/Golgi_transp_ligand-bd"/>
</dbReference>
<dbReference type="SMART" id="SM00989">
    <property type="entry name" value="V4R"/>
    <property type="match status" value="1"/>
</dbReference>
<sequence>MEKIVEDLAKDLRDIADGKPLKSKRKELGDEVNIRLCRMIVFSLQWASVGYQSALRFAGMKLGKKIGTDCKKSELSLVLEEIKRMLETLKAGKVEIEIMPKLKRAQLKIYESSLAAEVPNVLQKLCFFEEGFIEGYLDGVISKMGSLAVAGEEGSIAKVAVEEQRCIGMGDDFCGFLIKF</sequence>
<dbReference type="PANTHER" id="PTHR35090">
    <property type="entry name" value="DNA-DIRECTED RNA POLYMERASE SUBUNIT I"/>
    <property type="match status" value="1"/>
</dbReference>
<accession>A0A2H0MPM6</accession>
<dbReference type="InterPro" id="IPR004096">
    <property type="entry name" value="V4R"/>
</dbReference>
<dbReference type="SUPFAM" id="SSF111126">
    <property type="entry name" value="Ligand-binding domain in the NO signalling and Golgi transport"/>
    <property type="match status" value="1"/>
</dbReference>
<dbReference type="Gene3D" id="3.30.1380.20">
    <property type="entry name" value="Trafficking protein particle complex subunit 3"/>
    <property type="match status" value="1"/>
</dbReference>